<dbReference type="InterPro" id="IPR057992">
    <property type="entry name" value="TPR_SYVN1_N"/>
</dbReference>
<dbReference type="EC" id="2.3.2.27" evidence="5"/>
<organism evidence="19">
    <name type="scientific">Arcella intermedia</name>
    <dbReference type="NCBI Taxonomy" id="1963864"/>
    <lineage>
        <taxon>Eukaryota</taxon>
        <taxon>Amoebozoa</taxon>
        <taxon>Tubulinea</taxon>
        <taxon>Elardia</taxon>
        <taxon>Arcellinida</taxon>
        <taxon>Sphaerothecina</taxon>
        <taxon>Arcellidae</taxon>
        <taxon>Arcella</taxon>
    </lineage>
</organism>
<evidence type="ECO:0000256" key="1">
    <source>
        <dbReference type="ARBA" id="ARBA00000900"/>
    </source>
</evidence>
<evidence type="ECO:0000259" key="18">
    <source>
        <dbReference type="PROSITE" id="PS50089"/>
    </source>
</evidence>
<keyword evidence="7 17" id="KW-0812">Transmembrane</keyword>
<comment type="similarity">
    <text evidence="4">Belongs to the HRD1 family.</text>
</comment>
<dbReference type="Gene3D" id="3.30.40.10">
    <property type="entry name" value="Zinc/RING finger domain, C3HC4 (zinc finger)"/>
    <property type="match status" value="1"/>
</dbReference>
<dbReference type="Pfam" id="PF25563">
    <property type="entry name" value="TPR_SYVN1_N"/>
    <property type="match status" value="1"/>
</dbReference>
<evidence type="ECO:0000256" key="6">
    <source>
        <dbReference type="ARBA" id="ARBA00022679"/>
    </source>
</evidence>
<comment type="subcellular location">
    <subcellularLocation>
        <location evidence="2">Endoplasmic reticulum membrane</location>
        <topology evidence="2">Multi-pass membrane protein</topology>
    </subcellularLocation>
</comment>
<dbReference type="GO" id="GO:0005789">
    <property type="term" value="C:endoplasmic reticulum membrane"/>
    <property type="evidence" value="ECO:0007669"/>
    <property type="project" value="UniProtKB-SubCell"/>
</dbReference>
<keyword evidence="14 17" id="KW-0472">Membrane</keyword>
<evidence type="ECO:0000256" key="15">
    <source>
        <dbReference type="PROSITE-ProRule" id="PRU00175"/>
    </source>
</evidence>
<feature type="transmembrane region" description="Helical" evidence="17">
    <location>
        <begin position="6"/>
        <end position="23"/>
    </location>
</feature>
<feature type="compositionally biased region" description="Polar residues" evidence="16">
    <location>
        <begin position="347"/>
        <end position="358"/>
    </location>
</feature>
<dbReference type="AlphaFoldDB" id="A0A6B2L1H0"/>
<evidence type="ECO:0000256" key="11">
    <source>
        <dbReference type="ARBA" id="ARBA00022824"/>
    </source>
</evidence>
<feature type="compositionally biased region" description="Pro residues" evidence="16">
    <location>
        <begin position="359"/>
        <end position="387"/>
    </location>
</feature>
<feature type="transmembrane region" description="Helical" evidence="17">
    <location>
        <begin position="209"/>
        <end position="230"/>
    </location>
</feature>
<accession>A0A6B2L1H0</accession>
<evidence type="ECO:0000256" key="14">
    <source>
        <dbReference type="ARBA" id="ARBA00023136"/>
    </source>
</evidence>
<evidence type="ECO:0000256" key="9">
    <source>
        <dbReference type="ARBA" id="ARBA00022771"/>
    </source>
</evidence>
<dbReference type="GO" id="GO:0036503">
    <property type="term" value="P:ERAD pathway"/>
    <property type="evidence" value="ECO:0007669"/>
    <property type="project" value="TreeGrafter"/>
</dbReference>
<feature type="region of interest" description="Disordered" evidence="16">
    <location>
        <begin position="423"/>
        <end position="539"/>
    </location>
</feature>
<evidence type="ECO:0000256" key="8">
    <source>
        <dbReference type="ARBA" id="ARBA00022723"/>
    </source>
</evidence>
<dbReference type="PROSITE" id="PS50089">
    <property type="entry name" value="ZF_RING_2"/>
    <property type="match status" value="1"/>
</dbReference>
<evidence type="ECO:0000256" key="7">
    <source>
        <dbReference type="ARBA" id="ARBA00022692"/>
    </source>
</evidence>
<evidence type="ECO:0000256" key="3">
    <source>
        <dbReference type="ARBA" id="ARBA00004906"/>
    </source>
</evidence>
<feature type="transmembrane region" description="Helical" evidence="17">
    <location>
        <begin position="98"/>
        <end position="119"/>
    </location>
</feature>
<feature type="transmembrane region" description="Helical" evidence="17">
    <location>
        <begin position="169"/>
        <end position="188"/>
    </location>
</feature>
<evidence type="ECO:0000256" key="17">
    <source>
        <dbReference type="SAM" id="Phobius"/>
    </source>
</evidence>
<dbReference type="SMART" id="SM00184">
    <property type="entry name" value="RING"/>
    <property type="match status" value="1"/>
</dbReference>
<reference evidence="19" key="1">
    <citation type="journal article" date="2020" name="J. Eukaryot. Microbiol.">
        <title>De novo Sequencing, Assembly and Annotation of the Transcriptome for the Free-Living Testate Amoeba Arcella intermedia.</title>
        <authorList>
            <person name="Ribeiro G.M."/>
            <person name="Porfirio-Sousa A.L."/>
            <person name="Maurer-Alcala X.X."/>
            <person name="Katz L.A."/>
            <person name="Lahr D.J.G."/>
        </authorList>
    </citation>
    <scope>NUCLEOTIDE SEQUENCE</scope>
</reference>
<comment type="pathway">
    <text evidence="3">Protein modification; protein ubiquitination.</text>
</comment>
<evidence type="ECO:0000256" key="2">
    <source>
        <dbReference type="ARBA" id="ARBA00004477"/>
    </source>
</evidence>
<dbReference type="GO" id="GO:0008270">
    <property type="term" value="F:zinc ion binding"/>
    <property type="evidence" value="ECO:0007669"/>
    <property type="project" value="UniProtKB-KW"/>
</dbReference>
<dbReference type="EMBL" id="GIBP01001792">
    <property type="protein sequence ID" value="NDV30761.1"/>
    <property type="molecule type" value="Transcribed_RNA"/>
</dbReference>
<feature type="transmembrane region" description="Helical" evidence="17">
    <location>
        <begin position="140"/>
        <end position="157"/>
    </location>
</feature>
<dbReference type="CDD" id="cd16479">
    <property type="entry name" value="RING-H2_synoviolin"/>
    <property type="match status" value="1"/>
</dbReference>
<evidence type="ECO:0000256" key="5">
    <source>
        <dbReference type="ARBA" id="ARBA00012483"/>
    </source>
</evidence>
<feature type="compositionally biased region" description="Pro residues" evidence="16">
    <location>
        <begin position="471"/>
        <end position="484"/>
    </location>
</feature>
<evidence type="ECO:0000256" key="13">
    <source>
        <dbReference type="ARBA" id="ARBA00022989"/>
    </source>
</evidence>
<dbReference type="InterPro" id="IPR058051">
    <property type="entry name" value="Znf_RING_synoviolin"/>
</dbReference>
<keyword evidence="9 15" id="KW-0863">Zinc-finger</keyword>
<proteinExistence type="inferred from homology"/>
<dbReference type="InterPro" id="IPR050731">
    <property type="entry name" value="HRD1_E3_ubiq-ligases"/>
</dbReference>
<name>A0A6B2L1H0_9EUKA</name>
<feature type="transmembrane region" description="Helical" evidence="17">
    <location>
        <begin position="44"/>
        <end position="64"/>
    </location>
</feature>
<feature type="compositionally biased region" description="Pro residues" evidence="16">
    <location>
        <begin position="427"/>
        <end position="446"/>
    </location>
</feature>
<evidence type="ECO:0000313" key="19">
    <source>
        <dbReference type="EMBL" id="NDV30761.1"/>
    </source>
</evidence>
<dbReference type="PANTHER" id="PTHR22763:SF184">
    <property type="entry name" value="E3 UBIQUITIN-PROTEIN LIGASE SYNOVIOLIN"/>
    <property type="match status" value="1"/>
</dbReference>
<comment type="catalytic activity">
    <reaction evidence="1">
        <text>S-ubiquitinyl-[E2 ubiquitin-conjugating enzyme]-L-cysteine + [acceptor protein]-L-lysine = [E2 ubiquitin-conjugating enzyme]-L-cysteine + N(6)-ubiquitinyl-[acceptor protein]-L-lysine.</text>
        <dbReference type="EC" id="2.3.2.27"/>
    </reaction>
</comment>
<keyword evidence="13 17" id="KW-1133">Transmembrane helix</keyword>
<dbReference type="SUPFAM" id="SSF57850">
    <property type="entry name" value="RING/U-box"/>
    <property type="match status" value="1"/>
</dbReference>
<dbReference type="InterPro" id="IPR001841">
    <property type="entry name" value="Znf_RING"/>
</dbReference>
<keyword evidence="8" id="KW-0479">Metal-binding</keyword>
<dbReference type="GO" id="GO:0043161">
    <property type="term" value="P:proteasome-mediated ubiquitin-dependent protein catabolic process"/>
    <property type="evidence" value="ECO:0007669"/>
    <property type="project" value="TreeGrafter"/>
</dbReference>
<protein>
    <recommendedName>
        <fullName evidence="5">RING-type E3 ubiquitin transferase</fullName>
        <ecNumber evidence="5">2.3.2.27</ecNumber>
    </recommendedName>
</protein>
<keyword evidence="6" id="KW-0808">Transferase</keyword>
<keyword evidence="11" id="KW-0256">Endoplasmic reticulum</keyword>
<evidence type="ECO:0000256" key="10">
    <source>
        <dbReference type="ARBA" id="ARBA00022786"/>
    </source>
</evidence>
<feature type="compositionally biased region" description="Low complexity" evidence="16">
    <location>
        <begin position="451"/>
        <end position="470"/>
    </location>
</feature>
<evidence type="ECO:0000256" key="12">
    <source>
        <dbReference type="ARBA" id="ARBA00022833"/>
    </source>
</evidence>
<dbReference type="Pfam" id="PF13639">
    <property type="entry name" value="zf-RING_2"/>
    <property type="match status" value="1"/>
</dbReference>
<feature type="compositionally biased region" description="Basic and acidic residues" evidence="16">
    <location>
        <begin position="511"/>
        <end position="520"/>
    </location>
</feature>
<dbReference type="PANTHER" id="PTHR22763">
    <property type="entry name" value="RING ZINC FINGER PROTEIN"/>
    <property type="match status" value="1"/>
</dbReference>
<keyword evidence="12" id="KW-0862">Zinc</keyword>
<feature type="region of interest" description="Disordered" evidence="16">
    <location>
        <begin position="347"/>
        <end position="390"/>
    </location>
</feature>
<sequence>MNFATYCVGSLGLTCFILLKSFYQYHQFYPAMVYLYQSKACNAVLANFLIMLAFIFFKLTKSILLGPIRDTEVESLQEKLWFSISDSLLAMTVFQDDFTLYFLFWFASLILSKSLHWLLSERIDYMSRSASPAALPQLRLLFLLVLLVASDLSLASYTNKLSTPEPNMMLLFVFEYVILSVTSLSLWVKYGLNLYDIHSEAPWESRGVVSMYLDLLVDFVQMLVYVSFFVSITKYYGLPLHLIRQIYFTFTSLWKRITSVMKYRELTRDLDVRFPVATQEQLNDERVDVCIVCREVLESGRVLPCGHILHRKCLLSWLERSQFCPLCREPVGGNEDQQQQQQNPFFQANNGPIQQQQLPPMPPMPPEEGAPYYPPPPYSPSFSPSPSPSMDSIENQLIMLQEQVVFMNDQILGLIEDVQRIRNQPNQFPPSPSLPIPNDLAPPPSDPNGFLPDPLTSPTPRTTTTTTTRPSGPPAFPPFPPYPPDGAADIPFPNVPLPDDDDDEEPSHTPTHSDPKEELRKRRVLHFSGERPTRPLHPN</sequence>
<keyword evidence="10" id="KW-0833">Ubl conjugation pathway</keyword>
<evidence type="ECO:0000256" key="16">
    <source>
        <dbReference type="SAM" id="MobiDB-lite"/>
    </source>
</evidence>
<dbReference type="GO" id="GO:0061630">
    <property type="term" value="F:ubiquitin protein ligase activity"/>
    <property type="evidence" value="ECO:0007669"/>
    <property type="project" value="UniProtKB-EC"/>
</dbReference>
<feature type="domain" description="RING-type" evidence="18">
    <location>
        <begin position="290"/>
        <end position="328"/>
    </location>
</feature>
<dbReference type="InterPro" id="IPR013083">
    <property type="entry name" value="Znf_RING/FYVE/PHD"/>
</dbReference>
<evidence type="ECO:0000256" key="4">
    <source>
        <dbReference type="ARBA" id="ARBA00010089"/>
    </source>
</evidence>